<name>A0A1B4FYD9_9BURK</name>
<evidence type="ECO:0000313" key="2">
    <source>
        <dbReference type="Proteomes" id="UP000067711"/>
    </source>
</evidence>
<proteinExistence type="predicted"/>
<evidence type="ECO:0000313" key="1">
    <source>
        <dbReference type="EMBL" id="AOJ08665.1"/>
    </source>
</evidence>
<organism evidence="1 2">
    <name type="scientific">Burkholderia mayonis</name>
    <dbReference type="NCBI Taxonomy" id="1385591"/>
    <lineage>
        <taxon>Bacteria</taxon>
        <taxon>Pseudomonadati</taxon>
        <taxon>Pseudomonadota</taxon>
        <taxon>Betaproteobacteria</taxon>
        <taxon>Burkholderiales</taxon>
        <taxon>Burkholderiaceae</taxon>
        <taxon>Burkholderia</taxon>
        <taxon>pseudomallei group</taxon>
    </lineage>
</organism>
<evidence type="ECO:0008006" key="3">
    <source>
        <dbReference type="Google" id="ProtNLM"/>
    </source>
</evidence>
<dbReference type="Pfam" id="PF06074">
    <property type="entry name" value="Portal_Mu"/>
    <property type="match status" value="1"/>
</dbReference>
<sequence length="529" mass="59126">MAQIVDMYGQPIQREVLSEPQTSKLGWITRDFAQHPSRGLTPKKLHSILEAAEYGDLTAQSDLFVDMEERDAHLFAEMSKRKRALLTLDWNIVAPANASAEEKKQTAQLDEWFTDIANFDDVLFDLMDAVGHGFSAQEIEWHQVEKVWLPKTLTHRPQRWFRTPLCDGNDLRLRDNSSDGQPLWPFGWLVHKHRAKSGYLTRAGLHRVLAWPYLFKTYAVSDLAEFLEIYGLPLRVGKYPPGSTKEEKATLLRAVAEIGHNAAGIIPEGMMIEFQEASDGTKDPFEAMINWCEKSVSKAILGGTLTSQADGKTSTNALGKTHNEVRQDLLTSDARQAQRTLTSLCYMLSALNFGASDPRRCPRFEFDTRDPADLALYADAIPKFVGAGMKIGRQWAQDKLMIPEPKDGEDILTVPKPQMALPPEERVDELPRTAKMRYRAVLRNAAGEIVYPDQDELDQTIAALPADAITEALRATLGPAIAALRRGATPDEAIEMLLEAQPDMDDTAMQELLARCIFVADVWGRLNGG</sequence>
<dbReference type="RefSeq" id="WP_066484121.1">
    <property type="nucleotide sequence ID" value="NZ_CP013389.1"/>
</dbReference>
<dbReference type="InterPro" id="IPR009279">
    <property type="entry name" value="Portal_Mu"/>
</dbReference>
<dbReference type="Proteomes" id="UP000067711">
    <property type="component" value="Chromosome 1"/>
</dbReference>
<reference evidence="1 2" key="1">
    <citation type="submission" date="2015-12" db="EMBL/GenBank/DDBJ databases">
        <title>Diversity of Burkholderia near neighbor genomes.</title>
        <authorList>
            <person name="Sahl J."/>
            <person name="Wagner D."/>
            <person name="Keim P."/>
        </authorList>
    </citation>
    <scope>NUCLEOTIDE SEQUENCE [LARGE SCALE GENOMIC DNA]</scope>
    <source>
        <strain evidence="1 2">BDU8</strain>
    </source>
</reference>
<protein>
    <recommendedName>
        <fullName evidence="3">DUF935 domain-containing protein</fullName>
    </recommendedName>
</protein>
<dbReference type="EMBL" id="CP013389">
    <property type="protein sequence ID" value="AOJ08665.1"/>
    <property type="molecule type" value="Genomic_DNA"/>
</dbReference>
<accession>A0A1B4FYD9</accession>
<dbReference type="AlphaFoldDB" id="A0A1B4FYD9"/>
<gene>
    <name evidence="1" type="ORF">WS71_14670</name>
</gene>